<accession>A0AAD5MLR3</accession>
<organism evidence="5 6">
    <name type="scientific">Parelaphostrongylus tenuis</name>
    <name type="common">Meningeal worm</name>
    <dbReference type="NCBI Taxonomy" id="148309"/>
    <lineage>
        <taxon>Eukaryota</taxon>
        <taxon>Metazoa</taxon>
        <taxon>Ecdysozoa</taxon>
        <taxon>Nematoda</taxon>
        <taxon>Chromadorea</taxon>
        <taxon>Rhabditida</taxon>
        <taxon>Rhabditina</taxon>
        <taxon>Rhabditomorpha</taxon>
        <taxon>Strongyloidea</taxon>
        <taxon>Metastrongylidae</taxon>
        <taxon>Parelaphostrongylus</taxon>
    </lineage>
</organism>
<evidence type="ECO:0000259" key="4">
    <source>
        <dbReference type="PROSITE" id="PS50089"/>
    </source>
</evidence>
<dbReference type="InterPro" id="IPR013083">
    <property type="entry name" value="Znf_RING/FYVE/PHD"/>
</dbReference>
<sequence>MEHVALSNSIELLAHANRSYYVTMTNDIFFGAQMSHLWPSEGRGTIGAADKNLRSDKYCKRNVEIVIETLDKFSALSSVRQLALDSMVALGTEMIVSIRLLSFGLPHWKHHTQISSKCEQRMIDKYLANDGGEQEAAIGDDVCCVCLSRVATVHAYPCGHTISCRLCATMMLKASAKAKEEHFRCIICRSNVHRLRYVRSNPGFEA</sequence>
<keyword evidence="1 3" id="KW-0479">Metal-binding</keyword>
<dbReference type="Gene3D" id="3.30.40.10">
    <property type="entry name" value="Zinc/RING finger domain, C3HC4 (zinc finger)"/>
    <property type="match status" value="1"/>
</dbReference>
<proteinExistence type="predicted"/>
<dbReference type="EMBL" id="JAHQIW010000161">
    <property type="protein sequence ID" value="KAJ1346364.1"/>
    <property type="molecule type" value="Genomic_DNA"/>
</dbReference>
<dbReference type="GO" id="GO:0008270">
    <property type="term" value="F:zinc ion binding"/>
    <property type="evidence" value="ECO:0007669"/>
    <property type="project" value="UniProtKB-KW"/>
</dbReference>
<keyword evidence="1 3" id="KW-0863">Zinc-finger</keyword>
<reference evidence="5" key="1">
    <citation type="submission" date="2021-06" db="EMBL/GenBank/DDBJ databases">
        <title>Parelaphostrongylus tenuis whole genome reference sequence.</title>
        <authorList>
            <person name="Garwood T.J."/>
            <person name="Larsen P.A."/>
            <person name="Fountain-Jones N.M."/>
            <person name="Garbe J.R."/>
            <person name="Macchietto M.G."/>
            <person name="Kania S.A."/>
            <person name="Gerhold R.W."/>
            <person name="Richards J.E."/>
            <person name="Wolf T.M."/>
        </authorList>
    </citation>
    <scope>NUCLEOTIDE SEQUENCE</scope>
    <source>
        <strain evidence="5">MNPRO001-30</strain>
        <tissue evidence="5">Meninges</tissue>
    </source>
</reference>
<dbReference type="InterPro" id="IPR001841">
    <property type="entry name" value="Znf_RING"/>
</dbReference>
<name>A0AAD5MLR3_PARTN</name>
<keyword evidence="2" id="KW-0862">Zinc</keyword>
<keyword evidence="6" id="KW-1185">Reference proteome</keyword>
<feature type="domain" description="RING-type" evidence="4">
    <location>
        <begin position="143"/>
        <end position="189"/>
    </location>
</feature>
<evidence type="ECO:0000313" key="5">
    <source>
        <dbReference type="EMBL" id="KAJ1346364.1"/>
    </source>
</evidence>
<comment type="caution">
    <text evidence="5">The sequence shown here is derived from an EMBL/GenBank/DDBJ whole genome shotgun (WGS) entry which is preliminary data.</text>
</comment>
<evidence type="ECO:0000256" key="1">
    <source>
        <dbReference type="ARBA" id="ARBA00022771"/>
    </source>
</evidence>
<dbReference type="Pfam" id="PF13920">
    <property type="entry name" value="zf-C3HC4_3"/>
    <property type="match status" value="1"/>
</dbReference>
<dbReference type="AlphaFoldDB" id="A0AAD5MLR3"/>
<dbReference type="PROSITE" id="PS50089">
    <property type="entry name" value="ZF_RING_2"/>
    <property type="match status" value="1"/>
</dbReference>
<dbReference type="SUPFAM" id="SSF57850">
    <property type="entry name" value="RING/U-box"/>
    <property type="match status" value="1"/>
</dbReference>
<dbReference type="Proteomes" id="UP001196413">
    <property type="component" value="Unassembled WGS sequence"/>
</dbReference>
<evidence type="ECO:0000313" key="6">
    <source>
        <dbReference type="Proteomes" id="UP001196413"/>
    </source>
</evidence>
<protein>
    <recommendedName>
        <fullName evidence="4">RING-type domain-containing protein</fullName>
    </recommendedName>
</protein>
<evidence type="ECO:0000256" key="3">
    <source>
        <dbReference type="PROSITE-ProRule" id="PRU00175"/>
    </source>
</evidence>
<gene>
    <name evidence="5" type="ORF">KIN20_001128</name>
</gene>
<evidence type="ECO:0000256" key="2">
    <source>
        <dbReference type="ARBA" id="ARBA00022833"/>
    </source>
</evidence>